<keyword evidence="2 8" id="KW-1003">Cell membrane</keyword>
<dbReference type="GO" id="GO:0030424">
    <property type="term" value="C:axon"/>
    <property type="evidence" value="ECO:0007669"/>
    <property type="project" value="TreeGrafter"/>
</dbReference>
<evidence type="ECO:0000256" key="4">
    <source>
        <dbReference type="ARBA" id="ARBA00022989"/>
    </source>
</evidence>
<comment type="subcellular location">
    <subcellularLocation>
        <location evidence="1 8">Cell membrane</location>
        <topology evidence="1 8">Multi-pass membrane protein</topology>
    </subcellularLocation>
</comment>
<evidence type="ECO:0000313" key="9">
    <source>
        <dbReference type="EnsemblMetazoa" id="SCAU012289-PA"/>
    </source>
</evidence>
<dbReference type="GO" id="GO:0043025">
    <property type="term" value="C:neuronal cell body"/>
    <property type="evidence" value="ECO:0007669"/>
    <property type="project" value="TreeGrafter"/>
</dbReference>
<dbReference type="PANTHER" id="PTHR21143:SF121">
    <property type="entry name" value="GUSTATORY AND ODORANT RECEPTOR 21A"/>
    <property type="match status" value="1"/>
</dbReference>
<comment type="function">
    <text evidence="8">Gustatory receptor which mediates acceptance or avoidance behavior, depending on its substrates.</text>
</comment>
<name>A0A1I8PYR1_STOCA</name>
<evidence type="ECO:0000256" key="1">
    <source>
        <dbReference type="ARBA" id="ARBA00004651"/>
    </source>
</evidence>
<evidence type="ECO:0000313" key="10">
    <source>
        <dbReference type="Proteomes" id="UP000095300"/>
    </source>
</evidence>
<dbReference type="GO" id="GO:0050909">
    <property type="term" value="P:sensory perception of taste"/>
    <property type="evidence" value="ECO:0007669"/>
    <property type="project" value="InterPro"/>
</dbReference>
<feature type="transmembrane region" description="Helical" evidence="8">
    <location>
        <begin position="103"/>
        <end position="120"/>
    </location>
</feature>
<comment type="similarity">
    <text evidence="8">Belongs to the insect chemoreceptor superfamily. Gustatory receptor (GR) family.</text>
</comment>
<sequence length="412" mass="48173">MRPNIRKNFSALSCLHSFKEIPLPSIIKCFKNIKNYYPIVLGLTCHWYDVKTCKYKRNLMSRLLVFSINLGGMILIIIILADYMKEFKHSPNVHPLMKFVTSTNFQIRIILVAFTLGHILQHDAPIAKLKMQLEALEQRCQTIIKPSLKTQVRFKRLYYLKCFLVSYIYMAIFGVGLVALPNDIDLRKILVVIVYGNTMSQWCMILFQYFQLLWKICCLLYQMEEYLSDVAKGYDDTCRNHTSEKQACTKLSWLLVTHSQLCRLLQELERNFKWQLLISRWANITTNSITLYFAFAFHKTLYDSVGILYSGGLTYLMLICDLYLNDYLCDMTAQSFDDLEMALKVFNNINYQGKMLDQECEEFSFYVCNQKLNLTLAGALNLNRQSWFSMMSALVMNAIVLIQSHLRTSFDE</sequence>
<dbReference type="Pfam" id="PF08395">
    <property type="entry name" value="7tm_7"/>
    <property type="match status" value="1"/>
</dbReference>
<organism evidence="9 10">
    <name type="scientific">Stomoxys calcitrans</name>
    <name type="common">Stable fly</name>
    <name type="synonym">Conops calcitrans</name>
    <dbReference type="NCBI Taxonomy" id="35570"/>
    <lineage>
        <taxon>Eukaryota</taxon>
        <taxon>Metazoa</taxon>
        <taxon>Ecdysozoa</taxon>
        <taxon>Arthropoda</taxon>
        <taxon>Hexapoda</taxon>
        <taxon>Insecta</taxon>
        <taxon>Pterygota</taxon>
        <taxon>Neoptera</taxon>
        <taxon>Endopterygota</taxon>
        <taxon>Diptera</taxon>
        <taxon>Brachycera</taxon>
        <taxon>Muscomorpha</taxon>
        <taxon>Muscoidea</taxon>
        <taxon>Muscidae</taxon>
        <taxon>Stomoxys</taxon>
    </lineage>
</organism>
<evidence type="ECO:0000256" key="2">
    <source>
        <dbReference type="ARBA" id="ARBA00022475"/>
    </source>
</evidence>
<feature type="transmembrane region" description="Helical" evidence="8">
    <location>
        <begin position="307"/>
        <end position="324"/>
    </location>
</feature>
<keyword evidence="4 8" id="KW-1133">Transmembrane helix</keyword>
<dbReference type="GO" id="GO:0007165">
    <property type="term" value="P:signal transduction"/>
    <property type="evidence" value="ECO:0007669"/>
    <property type="project" value="UniProtKB-KW"/>
</dbReference>
<dbReference type="VEuPathDB" id="VectorBase:SCAU012289"/>
<proteinExistence type="inferred from homology"/>
<dbReference type="PANTHER" id="PTHR21143">
    <property type="entry name" value="INVERTEBRATE GUSTATORY RECEPTOR"/>
    <property type="match status" value="1"/>
</dbReference>
<feature type="transmembrane region" description="Helical" evidence="8">
    <location>
        <begin position="192"/>
        <end position="214"/>
    </location>
</feature>
<evidence type="ECO:0000256" key="8">
    <source>
        <dbReference type="RuleBase" id="RU363108"/>
    </source>
</evidence>
<evidence type="ECO:0000256" key="6">
    <source>
        <dbReference type="ARBA" id="ARBA00023170"/>
    </source>
</evidence>
<keyword evidence="7 8" id="KW-0807">Transducer</keyword>
<feature type="transmembrane region" description="Helical" evidence="8">
    <location>
        <begin position="277"/>
        <end position="295"/>
    </location>
</feature>
<dbReference type="GO" id="GO:0005886">
    <property type="term" value="C:plasma membrane"/>
    <property type="evidence" value="ECO:0007669"/>
    <property type="project" value="UniProtKB-SubCell"/>
</dbReference>
<protein>
    <recommendedName>
        <fullName evidence="8">Gustatory receptor</fullName>
    </recommendedName>
</protein>
<dbReference type="InterPro" id="IPR013604">
    <property type="entry name" value="7TM_chemorcpt"/>
</dbReference>
<dbReference type="EnsemblMetazoa" id="SCAU012289-RA">
    <property type="protein sequence ID" value="SCAU012289-PA"/>
    <property type="gene ID" value="SCAU012289"/>
</dbReference>
<dbReference type="Proteomes" id="UP000095300">
    <property type="component" value="Unassembled WGS sequence"/>
</dbReference>
<dbReference type="AlphaFoldDB" id="A0A1I8PYR1"/>
<comment type="caution">
    <text evidence="8">Lacks conserved residue(s) required for the propagation of feature annotation.</text>
</comment>
<keyword evidence="6 8" id="KW-0675">Receptor</keyword>
<keyword evidence="5 8" id="KW-0472">Membrane</keyword>
<keyword evidence="3 8" id="KW-0812">Transmembrane</keyword>
<evidence type="ECO:0000256" key="7">
    <source>
        <dbReference type="ARBA" id="ARBA00023224"/>
    </source>
</evidence>
<reference evidence="9" key="1">
    <citation type="submission" date="2020-05" db="UniProtKB">
        <authorList>
            <consortium name="EnsemblMetazoa"/>
        </authorList>
    </citation>
    <scope>IDENTIFICATION</scope>
    <source>
        <strain evidence="9">USDA</strain>
    </source>
</reference>
<accession>A0A1I8PYR1</accession>
<keyword evidence="10" id="KW-1185">Reference proteome</keyword>
<evidence type="ECO:0000256" key="3">
    <source>
        <dbReference type="ARBA" id="ARBA00022692"/>
    </source>
</evidence>
<feature type="transmembrane region" description="Helical" evidence="8">
    <location>
        <begin position="158"/>
        <end position="180"/>
    </location>
</feature>
<evidence type="ECO:0000256" key="5">
    <source>
        <dbReference type="ARBA" id="ARBA00023136"/>
    </source>
</evidence>
<feature type="transmembrane region" description="Helical" evidence="8">
    <location>
        <begin position="63"/>
        <end position="83"/>
    </location>
</feature>
<dbReference type="GO" id="GO:0030425">
    <property type="term" value="C:dendrite"/>
    <property type="evidence" value="ECO:0007669"/>
    <property type="project" value="TreeGrafter"/>
</dbReference>